<evidence type="ECO:0008006" key="4">
    <source>
        <dbReference type="Google" id="ProtNLM"/>
    </source>
</evidence>
<reference evidence="2 3" key="1">
    <citation type="submission" date="2023-07" db="EMBL/GenBank/DDBJ databases">
        <title>Sorghum-associated microbial communities from plants grown in Nebraska, USA.</title>
        <authorList>
            <person name="Schachtman D."/>
        </authorList>
    </citation>
    <scope>NUCLEOTIDE SEQUENCE [LARGE SCALE GENOMIC DNA]</scope>
    <source>
        <strain evidence="2 3">4129</strain>
    </source>
</reference>
<organism evidence="2 3">
    <name type="scientific">Flavobacterium piscis</name>
    <dbReference type="NCBI Taxonomy" id="1114874"/>
    <lineage>
        <taxon>Bacteria</taxon>
        <taxon>Pseudomonadati</taxon>
        <taxon>Bacteroidota</taxon>
        <taxon>Flavobacteriia</taxon>
        <taxon>Flavobacteriales</taxon>
        <taxon>Flavobacteriaceae</taxon>
        <taxon>Flavobacterium</taxon>
    </lineage>
</organism>
<feature type="transmembrane region" description="Helical" evidence="1">
    <location>
        <begin position="6"/>
        <end position="28"/>
    </location>
</feature>
<proteinExistence type="predicted"/>
<dbReference type="Proteomes" id="UP001269081">
    <property type="component" value="Unassembled WGS sequence"/>
</dbReference>
<gene>
    <name evidence="2" type="ORF">J2W48_000339</name>
</gene>
<evidence type="ECO:0000313" key="3">
    <source>
        <dbReference type="Proteomes" id="UP001269081"/>
    </source>
</evidence>
<feature type="transmembrane region" description="Helical" evidence="1">
    <location>
        <begin position="48"/>
        <end position="64"/>
    </location>
</feature>
<dbReference type="Gene3D" id="2.180.10.10">
    <property type="entry name" value="RHS repeat-associated core"/>
    <property type="match status" value="1"/>
</dbReference>
<dbReference type="RefSeq" id="WP_310277113.1">
    <property type="nucleotide sequence ID" value="NZ_JAVDWQ010000001.1"/>
</dbReference>
<name>A0ABU1Y2H5_9FLAO</name>
<keyword evidence="3" id="KW-1185">Reference proteome</keyword>
<keyword evidence="1" id="KW-0812">Transmembrane</keyword>
<comment type="caution">
    <text evidence="2">The sequence shown here is derived from an EMBL/GenBank/DDBJ whole genome shotgun (WGS) entry which is preliminary data.</text>
</comment>
<protein>
    <recommendedName>
        <fullName evidence="4">YD repeat-containing protein</fullName>
    </recommendedName>
</protein>
<keyword evidence="1" id="KW-1133">Transmembrane helix</keyword>
<evidence type="ECO:0000313" key="2">
    <source>
        <dbReference type="EMBL" id="MDR7208418.1"/>
    </source>
</evidence>
<accession>A0ABU1Y2H5</accession>
<dbReference type="EMBL" id="JAVDWQ010000001">
    <property type="protein sequence ID" value="MDR7208418.1"/>
    <property type="molecule type" value="Genomic_DNA"/>
</dbReference>
<keyword evidence="1" id="KW-0472">Membrane</keyword>
<evidence type="ECO:0000256" key="1">
    <source>
        <dbReference type="SAM" id="Phobius"/>
    </source>
</evidence>
<sequence>MTNVLVFIIQLIGVAFFMILLSSPLLFIVIRFKKKKYGNNYKEKGEDYFITYLIISFCFIIWGYGKTIMIPILLTLVPIFLFFVHTYFKKKQQIINAGLFNLNYYILRGRKDPHHASEMPQFTIADYDKEMRAKNRIKSVSECHYNSFIKKFSVLKGDLIYESKKYYDSNGECTEEYFAGNFGQHSHYVYENDDLGLFKRVLSYTKEKSLKSTTSYSYSGSGNLIELSEFDKVSNLKRKEIYKYSGKDELLEEIVFDENLDVINQIINQYNHKGQKIKTEEIRNEEVSYSITYSYDSNSNLIEKNQNSYYSHSIQNYKYNSNSKLVEEVERYFNEEYISETLVNYDNDGNKIKYYECYNNYSGDKITAKMETYLYDKNKNIREITYTQWLQNYSFFINHAEEMKSINSGNILRDLKGNIRKCIVPKSNFTKTIQYFDEDGFETEIKRYDSNNVFLNSEKFDKVEKKEIHYDSIKTYDEKRNLIKEVGYGVSNNERLIVERIIEYHDAIETKN</sequence>
<feature type="transmembrane region" description="Helical" evidence="1">
    <location>
        <begin position="70"/>
        <end position="88"/>
    </location>
</feature>